<reference evidence="2 3" key="1">
    <citation type="submission" date="2021-11" db="EMBL/GenBank/DDBJ databases">
        <authorList>
            <person name="Lee D.-H."/>
            <person name="Kim S.-B."/>
        </authorList>
    </citation>
    <scope>NUCLEOTIDE SEQUENCE [LARGE SCALE GENOMIC DNA]</scope>
    <source>
        <strain evidence="2 3">KCTC 52223</strain>
    </source>
</reference>
<gene>
    <name evidence="2" type="ORF">LJ725_08785</name>
</gene>
<keyword evidence="1" id="KW-1133">Transmembrane helix</keyword>
<dbReference type="RefSeq" id="WP_230550275.1">
    <property type="nucleotide sequence ID" value="NZ_JAJISD010000003.1"/>
</dbReference>
<name>A0ABS8KSR7_9HYPH</name>
<evidence type="ECO:0000256" key="1">
    <source>
        <dbReference type="SAM" id="Phobius"/>
    </source>
</evidence>
<organism evidence="2 3">
    <name type="scientific">Reyranella aquatilis</name>
    <dbReference type="NCBI Taxonomy" id="2035356"/>
    <lineage>
        <taxon>Bacteria</taxon>
        <taxon>Pseudomonadati</taxon>
        <taxon>Pseudomonadota</taxon>
        <taxon>Alphaproteobacteria</taxon>
        <taxon>Hyphomicrobiales</taxon>
        <taxon>Reyranellaceae</taxon>
        <taxon>Reyranella</taxon>
    </lineage>
</organism>
<keyword evidence="3" id="KW-1185">Reference proteome</keyword>
<dbReference type="Proteomes" id="UP001198862">
    <property type="component" value="Unassembled WGS sequence"/>
</dbReference>
<sequence length="161" mass="17758">MSAGIDAYLWLKWLHILSSTVLFGTGIGTAFQMWMAHRRGDVAGIAVVSRNVVLADWMFTLPAGVVQPATGLALVLNTGLDPMSSWLVAAYLLYLLAFVCWVPVVLLQIRVRDMAACAVATRTPLPAAYERDMKLWFALGWPAFSALVFVFLLMVAKPDLW</sequence>
<dbReference type="InterPro" id="IPR018729">
    <property type="entry name" value="DUF2269_transmembrane"/>
</dbReference>
<comment type="caution">
    <text evidence="2">The sequence shown here is derived from an EMBL/GenBank/DDBJ whole genome shotgun (WGS) entry which is preliminary data.</text>
</comment>
<dbReference type="Pfam" id="PF10027">
    <property type="entry name" value="DUF2269"/>
    <property type="match status" value="1"/>
</dbReference>
<evidence type="ECO:0000313" key="3">
    <source>
        <dbReference type="Proteomes" id="UP001198862"/>
    </source>
</evidence>
<dbReference type="EMBL" id="JAJISD010000003">
    <property type="protein sequence ID" value="MCC8429059.1"/>
    <property type="molecule type" value="Genomic_DNA"/>
</dbReference>
<protein>
    <submittedName>
        <fullName evidence="2">DUF2269 domain-containing protein</fullName>
    </submittedName>
</protein>
<feature type="transmembrane region" description="Helical" evidence="1">
    <location>
        <begin position="12"/>
        <end position="31"/>
    </location>
</feature>
<feature type="transmembrane region" description="Helical" evidence="1">
    <location>
        <begin position="135"/>
        <end position="156"/>
    </location>
</feature>
<accession>A0ABS8KSR7</accession>
<feature type="transmembrane region" description="Helical" evidence="1">
    <location>
        <begin position="88"/>
        <end position="107"/>
    </location>
</feature>
<evidence type="ECO:0000313" key="2">
    <source>
        <dbReference type="EMBL" id="MCC8429059.1"/>
    </source>
</evidence>
<proteinExistence type="predicted"/>
<keyword evidence="1" id="KW-0472">Membrane</keyword>
<keyword evidence="1" id="KW-0812">Transmembrane</keyword>